<evidence type="ECO:0000313" key="1">
    <source>
        <dbReference type="EMBL" id="MBA5244315.1"/>
    </source>
</evidence>
<reference evidence="1 2" key="1">
    <citation type="submission" date="2020-07" db="EMBL/GenBank/DDBJ databases">
        <title>Draft genome and description of Corynebacterium haemomassiliense strain Marseile-Q3615 sp. nov.</title>
        <authorList>
            <person name="Boxberger M."/>
            <person name="La Scola B."/>
        </authorList>
    </citation>
    <scope>NUCLEOTIDE SEQUENCE [LARGE SCALE GENOMIC DNA]</scope>
    <source>
        <strain evidence="1 2">Marseille-Q3615</strain>
    </source>
</reference>
<name>A0A7W2EB42_9CORY</name>
<accession>A0A7W2EB42</accession>
<organism evidence="1 2">
    <name type="scientific">Corynebacterium haemomassiliense</name>
    <dbReference type="NCBI Taxonomy" id="2754726"/>
    <lineage>
        <taxon>Bacteria</taxon>
        <taxon>Bacillati</taxon>
        <taxon>Actinomycetota</taxon>
        <taxon>Actinomycetes</taxon>
        <taxon>Mycobacteriales</taxon>
        <taxon>Corynebacteriaceae</taxon>
        <taxon>Corynebacterium</taxon>
    </lineage>
</organism>
<protein>
    <submittedName>
        <fullName evidence="1">Glycosyltransferase family 1 protein</fullName>
    </submittedName>
</protein>
<dbReference type="RefSeq" id="WP_181888954.1">
    <property type="nucleotide sequence ID" value="NZ_JACDTZ010000001.1"/>
</dbReference>
<comment type="caution">
    <text evidence="1">The sequence shown here is derived from an EMBL/GenBank/DDBJ whole genome shotgun (WGS) entry which is preliminary data.</text>
</comment>
<evidence type="ECO:0000313" key="2">
    <source>
        <dbReference type="Proteomes" id="UP000523682"/>
    </source>
</evidence>
<sequence length="287" mass="31465">MKHLIVGPAGHGVTEYALGLARATGAEVIREETFGDTPLAGPVHVTFTDHLFGDTAERLLARIDGPLSVSLHDIPQPEEGAERYARRARVYRELVERADVAVVNSNHEASFFDAATTVIRLPIPVIDSPFDPEPGSVGVLGFLYPGKGHEDLIAALPDRRLRFLGAVSHGHETWAENLDAEITGWLSDAQLAHEMGRIAVPVCPHRHFSASGSLMAWLGAGRTVLVRDSAYAREIDAWLPGRVTLVADGGWREAVDKHVPKQMEPPRYGWAEVAQLWEETWRLAGLM</sequence>
<proteinExistence type="predicted"/>
<keyword evidence="1" id="KW-0808">Transferase</keyword>
<dbReference type="Proteomes" id="UP000523682">
    <property type="component" value="Unassembled WGS sequence"/>
</dbReference>
<gene>
    <name evidence="1" type="ORF">H0193_05700</name>
</gene>
<dbReference type="AlphaFoldDB" id="A0A7W2EB42"/>
<dbReference type="EMBL" id="JACDTZ010000001">
    <property type="protein sequence ID" value="MBA5244315.1"/>
    <property type="molecule type" value="Genomic_DNA"/>
</dbReference>
<keyword evidence="2" id="KW-1185">Reference proteome</keyword>
<dbReference type="GO" id="GO:0016740">
    <property type="term" value="F:transferase activity"/>
    <property type="evidence" value="ECO:0007669"/>
    <property type="project" value="UniProtKB-KW"/>
</dbReference>
<dbReference type="SUPFAM" id="SSF53756">
    <property type="entry name" value="UDP-Glycosyltransferase/glycogen phosphorylase"/>
    <property type="match status" value="1"/>
</dbReference>